<protein>
    <recommendedName>
        <fullName evidence="4">Thioredoxin</fullName>
    </recommendedName>
</protein>
<feature type="active site" description="Nucleophile" evidence="5">
    <location>
        <position position="32"/>
    </location>
</feature>
<keyword evidence="2 6" id="KW-1015">Disulfide bond</keyword>
<dbReference type="PROSITE" id="PS51352">
    <property type="entry name" value="THIOREDOXIN_2"/>
    <property type="match status" value="1"/>
</dbReference>
<dbReference type="InterPro" id="IPR017937">
    <property type="entry name" value="Thioredoxin_CS"/>
</dbReference>
<reference evidence="9" key="1">
    <citation type="submission" date="2025-08" db="UniProtKB">
        <authorList>
            <consortium name="RefSeq"/>
        </authorList>
    </citation>
    <scope>IDENTIFICATION</scope>
</reference>
<dbReference type="PRINTS" id="PR00421">
    <property type="entry name" value="THIOREDOXIN"/>
</dbReference>
<organism evidence="8 9">
    <name type="scientific">Betta splendens</name>
    <name type="common">Siamese fighting fish</name>
    <dbReference type="NCBI Taxonomy" id="158456"/>
    <lineage>
        <taxon>Eukaryota</taxon>
        <taxon>Metazoa</taxon>
        <taxon>Chordata</taxon>
        <taxon>Craniata</taxon>
        <taxon>Vertebrata</taxon>
        <taxon>Euteleostomi</taxon>
        <taxon>Actinopterygii</taxon>
        <taxon>Neopterygii</taxon>
        <taxon>Teleostei</taxon>
        <taxon>Neoteleostei</taxon>
        <taxon>Acanthomorphata</taxon>
        <taxon>Anabantaria</taxon>
        <taxon>Anabantiformes</taxon>
        <taxon>Anabantoidei</taxon>
        <taxon>Osphronemidae</taxon>
        <taxon>Betta</taxon>
    </lineage>
</organism>
<dbReference type="OrthoDB" id="2121326at2759"/>
<dbReference type="PANTHER" id="PTHR46115">
    <property type="entry name" value="THIOREDOXIN-LIKE PROTEIN 1"/>
    <property type="match status" value="1"/>
</dbReference>
<feature type="domain" description="Thioredoxin" evidence="7">
    <location>
        <begin position="1"/>
        <end position="107"/>
    </location>
</feature>
<dbReference type="FunFam" id="3.40.30.10:FF:000245">
    <property type="entry name" value="Thioredoxin"/>
    <property type="match status" value="1"/>
</dbReference>
<dbReference type="Gene3D" id="3.40.30.10">
    <property type="entry name" value="Glutaredoxin"/>
    <property type="match status" value="1"/>
</dbReference>
<dbReference type="CDD" id="cd02947">
    <property type="entry name" value="TRX_family"/>
    <property type="match status" value="1"/>
</dbReference>
<evidence type="ECO:0000256" key="4">
    <source>
        <dbReference type="PIRNR" id="PIRNR000077"/>
    </source>
</evidence>
<dbReference type="PROSITE" id="PS00194">
    <property type="entry name" value="THIOREDOXIN_1"/>
    <property type="match status" value="1"/>
</dbReference>
<sequence length="107" mass="11768">MVRQVKNSAEFKQALSDAGGKLVVVDFTATWCGPCRMIGPVFEELSTNSEYSNVVFLKVDVDEASDVSGECNISCMPTFQFFKNGSKVHEFSGADKNKLIDGLQKFC</sequence>
<dbReference type="GO" id="GO:0015035">
    <property type="term" value="F:protein-disulfide reductase activity"/>
    <property type="evidence" value="ECO:0007669"/>
    <property type="project" value="InterPro"/>
</dbReference>
<comment type="similarity">
    <text evidence="4">Belongs to the thioredoxin family.</text>
</comment>
<evidence type="ECO:0000256" key="3">
    <source>
        <dbReference type="ARBA" id="ARBA00023284"/>
    </source>
</evidence>
<evidence type="ECO:0000256" key="2">
    <source>
        <dbReference type="ARBA" id="ARBA00023157"/>
    </source>
</evidence>
<evidence type="ECO:0000256" key="5">
    <source>
        <dbReference type="PIRSR" id="PIRSR000077-1"/>
    </source>
</evidence>
<gene>
    <name evidence="9" type="primary">LOC114867589</name>
</gene>
<evidence type="ECO:0000259" key="7">
    <source>
        <dbReference type="PROSITE" id="PS51352"/>
    </source>
</evidence>
<evidence type="ECO:0000313" key="8">
    <source>
        <dbReference type="Proteomes" id="UP000515150"/>
    </source>
</evidence>
<keyword evidence="1" id="KW-0702">S-nitrosylation</keyword>
<dbReference type="Pfam" id="PF00085">
    <property type="entry name" value="Thioredoxin"/>
    <property type="match status" value="1"/>
</dbReference>
<feature type="site" description="Contributes to redox potential value" evidence="5">
    <location>
        <position position="33"/>
    </location>
</feature>
<proteinExistence type="inferred from homology"/>
<dbReference type="KEGG" id="bspl:114867589"/>
<feature type="site" description="Deprotonates C-terminal active site Cys" evidence="5">
    <location>
        <position position="26"/>
    </location>
</feature>
<dbReference type="Proteomes" id="UP000515150">
    <property type="component" value="Chromosome 2"/>
</dbReference>
<dbReference type="InterPro" id="IPR036249">
    <property type="entry name" value="Thioredoxin-like_sf"/>
</dbReference>
<dbReference type="GeneID" id="114867589"/>
<accession>A0A6P7PA54</accession>
<dbReference type="PIRSF" id="PIRSF000077">
    <property type="entry name" value="Thioredoxin"/>
    <property type="match status" value="1"/>
</dbReference>
<evidence type="ECO:0000313" key="9">
    <source>
        <dbReference type="RefSeq" id="XP_029026234.1"/>
    </source>
</evidence>
<dbReference type="InterPro" id="IPR013766">
    <property type="entry name" value="Thioredoxin_domain"/>
</dbReference>
<keyword evidence="3 6" id="KW-0676">Redox-active center</keyword>
<name>A0A6P7PA54_BETSP</name>
<evidence type="ECO:0000256" key="6">
    <source>
        <dbReference type="PIRSR" id="PIRSR000077-4"/>
    </source>
</evidence>
<feature type="site" description="Contributes to redox potential value" evidence="5">
    <location>
        <position position="34"/>
    </location>
</feature>
<keyword evidence="8" id="KW-1185">Reference proteome</keyword>
<dbReference type="RefSeq" id="XP_029026234.1">
    <property type="nucleotide sequence ID" value="XM_029170401.3"/>
</dbReference>
<dbReference type="SUPFAM" id="SSF52833">
    <property type="entry name" value="Thioredoxin-like"/>
    <property type="match status" value="1"/>
</dbReference>
<feature type="disulfide bond" description="Redox-active" evidence="6">
    <location>
        <begin position="32"/>
        <end position="35"/>
    </location>
</feature>
<dbReference type="AlphaFoldDB" id="A0A6P7PA54"/>
<dbReference type="InParanoid" id="A0A6P7PA54"/>
<evidence type="ECO:0000256" key="1">
    <source>
        <dbReference type="ARBA" id="ARBA00022799"/>
    </source>
</evidence>
<dbReference type="InterPro" id="IPR005746">
    <property type="entry name" value="Thioredoxin"/>
</dbReference>
<feature type="active site" description="Nucleophile" evidence="5">
    <location>
        <position position="35"/>
    </location>
</feature>